<dbReference type="Proteomes" id="UP000236379">
    <property type="component" value="Unassembled WGS sequence"/>
</dbReference>
<keyword evidence="3" id="KW-1185">Reference proteome</keyword>
<name>A0A2K3UWC3_9DEIO</name>
<dbReference type="Pfam" id="PF13182">
    <property type="entry name" value="DUF4007"/>
    <property type="match status" value="1"/>
</dbReference>
<evidence type="ECO:0000313" key="3">
    <source>
        <dbReference type="Proteomes" id="UP000236379"/>
    </source>
</evidence>
<dbReference type="EMBL" id="PPPD01000001">
    <property type="protein sequence ID" value="PNY80835.1"/>
    <property type="molecule type" value="Genomic_DNA"/>
</dbReference>
<proteinExistence type="predicted"/>
<evidence type="ECO:0000313" key="2">
    <source>
        <dbReference type="EMBL" id="PNY80835.1"/>
    </source>
</evidence>
<dbReference type="InterPro" id="IPR025248">
    <property type="entry name" value="DUF4007"/>
</dbReference>
<sequence length="290" mass="31959">MESGSSYALARRGERLGLSKRIGTLFHETFPLSRPGIAAVLRQANGKLSLKELIEILCEEENLGRNWAKAVPSYARACGLMEFGSTQLTSLGLHVQEHDPALSLPATLWLMHYHLCAPQGPGPRFWHDLIVRVPQVQQPFRKSDVVTEIERSVLAESGTTLKDRGVESTATIFLGSYTKSDALGPLELLSENGGEYAFETPDAPPTGVFAYALSHYWQSQLPSQQTCTMEDFSVPGGFGSLFSMGSFHVNRALRQLARQGVLELWMAAPPYQVTRPPTPEKLLEGIYAVE</sequence>
<gene>
    <name evidence="2" type="ORF">CVO96_05125</name>
</gene>
<organism evidence="2 3">
    <name type="scientific">Deinococcus koreensis</name>
    <dbReference type="NCBI Taxonomy" id="2054903"/>
    <lineage>
        <taxon>Bacteria</taxon>
        <taxon>Thermotogati</taxon>
        <taxon>Deinococcota</taxon>
        <taxon>Deinococci</taxon>
        <taxon>Deinococcales</taxon>
        <taxon>Deinococcaceae</taxon>
        <taxon>Deinococcus</taxon>
    </lineage>
</organism>
<dbReference type="OrthoDB" id="65857at2"/>
<protein>
    <recommendedName>
        <fullName evidence="1">DUF4007 domain-containing protein</fullName>
    </recommendedName>
</protein>
<dbReference type="AlphaFoldDB" id="A0A2K3UWC3"/>
<reference evidence="2 3" key="1">
    <citation type="submission" date="2018-01" db="EMBL/GenBank/DDBJ databases">
        <title>Deinococcus koreensis sp. nov., a radiation-resistant bacterium isolated from river water.</title>
        <authorList>
            <person name="Choi A."/>
        </authorList>
    </citation>
    <scope>NUCLEOTIDE SEQUENCE [LARGE SCALE GENOMIC DNA]</scope>
    <source>
        <strain evidence="2 3">SJW1-2</strain>
    </source>
</reference>
<comment type="caution">
    <text evidence="2">The sequence shown here is derived from an EMBL/GenBank/DDBJ whole genome shotgun (WGS) entry which is preliminary data.</text>
</comment>
<feature type="domain" description="DUF4007" evidence="1">
    <location>
        <begin position="63"/>
        <end position="268"/>
    </location>
</feature>
<accession>A0A2K3UWC3</accession>
<evidence type="ECO:0000259" key="1">
    <source>
        <dbReference type="Pfam" id="PF13182"/>
    </source>
</evidence>